<protein>
    <submittedName>
        <fullName evidence="1">Uncharacterized protein</fullName>
    </submittedName>
</protein>
<proteinExistence type="predicted"/>
<evidence type="ECO:0000313" key="1">
    <source>
        <dbReference type="EMBL" id="MBX66673.1"/>
    </source>
</evidence>
<dbReference type="EMBL" id="GGEC01086189">
    <property type="protein sequence ID" value="MBX66673.1"/>
    <property type="molecule type" value="Transcribed_RNA"/>
</dbReference>
<reference evidence="1" key="1">
    <citation type="submission" date="2018-02" db="EMBL/GenBank/DDBJ databases">
        <title>Rhizophora mucronata_Transcriptome.</title>
        <authorList>
            <person name="Meera S.P."/>
            <person name="Sreeshan A."/>
            <person name="Augustine A."/>
        </authorList>
    </citation>
    <scope>NUCLEOTIDE SEQUENCE</scope>
    <source>
        <tissue evidence="1">Leaf</tissue>
    </source>
</reference>
<sequence length="28" mass="3056">MQNAVESIAKSQVRINFLFIPAALAIPI</sequence>
<accession>A0A2P2QI52</accession>
<organism evidence="1">
    <name type="scientific">Rhizophora mucronata</name>
    <name type="common">Asiatic mangrove</name>
    <dbReference type="NCBI Taxonomy" id="61149"/>
    <lineage>
        <taxon>Eukaryota</taxon>
        <taxon>Viridiplantae</taxon>
        <taxon>Streptophyta</taxon>
        <taxon>Embryophyta</taxon>
        <taxon>Tracheophyta</taxon>
        <taxon>Spermatophyta</taxon>
        <taxon>Magnoliopsida</taxon>
        <taxon>eudicotyledons</taxon>
        <taxon>Gunneridae</taxon>
        <taxon>Pentapetalae</taxon>
        <taxon>rosids</taxon>
        <taxon>fabids</taxon>
        <taxon>Malpighiales</taxon>
        <taxon>Rhizophoraceae</taxon>
        <taxon>Rhizophora</taxon>
    </lineage>
</organism>
<dbReference type="AlphaFoldDB" id="A0A2P2QI52"/>
<name>A0A2P2QI52_RHIMU</name>